<evidence type="ECO:0000256" key="4">
    <source>
        <dbReference type="ARBA" id="ARBA00022692"/>
    </source>
</evidence>
<dbReference type="GO" id="GO:0015203">
    <property type="term" value="F:polyamine transmembrane transporter activity"/>
    <property type="evidence" value="ECO:0007669"/>
    <property type="project" value="TreeGrafter"/>
</dbReference>
<evidence type="ECO:0000256" key="9">
    <source>
        <dbReference type="ARBA" id="ARBA00022842"/>
    </source>
</evidence>
<dbReference type="GO" id="GO:0005524">
    <property type="term" value="F:ATP binding"/>
    <property type="evidence" value="ECO:0007669"/>
    <property type="project" value="UniProtKB-UniRule"/>
</dbReference>
<keyword evidence="11 14" id="KW-1133">Transmembrane helix</keyword>
<dbReference type="Proteomes" id="UP000027135">
    <property type="component" value="Unassembled WGS sequence"/>
</dbReference>
<dbReference type="PRINTS" id="PR00119">
    <property type="entry name" value="CATATPASE"/>
</dbReference>
<evidence type="ECO:0000256" key="7">
    <source>
        <dbReference type="ARBA" id="ARBA00022753"/>
    </source>
</evidence>
<dbReference type="EMBL" id="KK852439">
    <property type="protein sequence ID" value="KDR23872.1"/>
    <property type="molecule type" value="Genomic_DNA"/>
</dbReference>
<dbReference type="InterPro" id="IPR023214">
    <property type="entry name" value="HAD_sf"/>
</dbReference>
<dbReference type="InterPro" id="IPR023299">
    <property type="entry name" value="ATPase_P-typ_cyto_dom_N"/>
</dbReference>
<feature type="transmembrane region" description="Helical" evidence="14">
    <location>
        <begin position="907"/>
        <end position="926"/>
    </location>
</feature>
<evidence type="ECO:0000256" key="8">
    <source>
        <dbReference type="ARBA" id="ARBA00022840"/>
    </source>
</evidence>
<evidence type="ECO:0000256" key="11">
    <source>
        <dbReference type="ARBA" id="ARBA00022989"/>
    </source>
</evidence>
<dbReference type="SUPFAM" id="SSF56784">
    <property type="entry name" value="HAD-like"/>
    <property type="match status" value="1"/>
</dbReference>
<dbReference type="SUPFAM" id="SSF81653">
    <property type="entry name" value="Calcium ATPase, transduction domain A"/>
    <property type="match status" value="1"/>
</dbReference>
<dbReference type="PANTHER" id="PTHR45630">
    <property type="entry name" value="CATION-TRANSPORTING ATPASE-RELATED"/>
    <property type="match status" value="1"/>
</dbReference>
<dbReference type="Gene3D" id="2.70.150.10">
    <property type="entry name" value="Calcium-transporting ATPase, cytoplasmic transduction domain A"/>
    <property type="match status" value="1"/>
</dbReference>
<dbReference type="InterPro" id="IPR018303">
    <property type="entry name" value="ATPase_P-typ_P_site"/>
</dbReference>
<keyword evidence="7" id="KW-0967">Endosome</keyword>
<evidence type="ECO:0000259" key="15">
    <source>
        <dbReference type="Pfam" id="PF00122"/>
    </source>
</evidence>
<dbReference type="Gene3D" id="3.40.1110.10">
    <property type="entry name" value="Calcium-transporting ATPase, cytoplasmic domain N"/>
    <property type="match status" value="1"/>
</dbReference>
<dbReference type="Gene3D" id="1.20.1110.10">
    <property type="entry name" value="Calcium-transporting ATPase, transmembrane domain"/>
    <property type="match status" value="1"/>
</dbReference>
<comment type="subcellular location">
    <subcellularLocation>
        <location evidence="1">Late endosome membrane</location>
        <topology evidence="1">Multi-pass membrane protein</topology>
    </subcellularLocation>
    <subcellularLocation>
        <location evidence="14">Membrane</location>
        <topology evidence="14">Multi-pass membrane protein</topology>
    </subcellularLocation>
</comment>
<dbReference type="GO" id="GO:0016887">
    <property type="term" value="F:ATP hydrolysis activity"/>
    <property type="evidence" value="ECO:0007669"/>
    <property type="project" value="InterPro"/>
</dbReference>
<feature type="transmembrane region" description="Helical" evidence="14">
    <location>
        <begin position="1023"/>
        <end position="1042"/>
    </location>
</feature>
<evidence type="ECO:0000256" key="10">
    <source>
        <dbReference type="ARBA" id="ARBA00022967"/>
    </source>
</evidence>
<evidence type="ECO:0000256" key="12">
    <source>
        <dbReference type="ARBA" id="ARBA00023136"/>
    </source>
</evidence>
<dbReference type="InterPro" id="IPR059000">
    <property type="entry name" value="ATPase_P-type_domA"/>
</dbReference>
<dbReference type="STRING" id="136037.A0A067RJ75"/>
<evidence type="ECO:0000256" key="3">
    <source>
        <dbReference type="ARBA" id="ARBA00022553"/>
    </source>
</evidence>
<dbReference type="InterPro" id="IPR001757">
    <property type="entry name" value="P_typ_ATPase"/>
</dbReference>
<feature type="transmembrane region" description="Helical" evidence="14">
    <location>
        <begin position="14"/>
        <end position="31"/>
    </location>
</feature>
<keyword evidence="12 14" id="KW-0472">Membrane</keyword>
<dbReference type="NCBIfam" id="TIGR01657">
    <property type="entry name" value="P-ATPase-V"/>
    <property type="match status" value="1"/>
</dbReference>
<dbReference type="GO" id="GO:0019829">
    <property type="term" value="F:ATPase-coupled monoatomic cation transmembrane transporter activity"/>
    <property type="evidence" value="ECO:0007669"/>
    <property type="project" value="UniProtKB-UniRule"/>
</dbReference>
<dbReference type="eggNOG" id="KOG0208">
    <property type="taxonomic scope" value="Eukaryota"/>
</dbReference>
<protein>
    <recommendedName>
        <fullName evidence="14">Cation-transporting ATPase</fullName>
        <ecNumber evidence="14">7.2.2.-</ecNumber>
    </recommendedName>
</protein>
<accession>A0A067RJ75</accession>
<proteinExistence type="inferred from homology"/>
<evidence type="ECO:0000259" key="17">
    <source>
        <dbReference type="Pfam" id="PF12409"/>
    </source>
</evidence>
<dbReference type="AlphaFoldDB" id="A0A067RJ75"/>
<dbReference type="InterPro" id="IPR004014">
    <property type="entry name" value="ATPase_P-typ_cation-transptr_N"/>
</dbReference>
<dbReference type="Gene3D" id="3.40.50.1000">
    <property type="entry name" value="HAD superfamily/HAD-like"/>
    <property type="match status" value="1"/>
</dbReference>
<feature type="transmembrane region" description="Helical" evidence="14">
    <location>
        <begin position="1062"/>
        <end position="1089"/>
    </location>
</feature>
<keyword evidence="6 14" id="KW-0547">Nucleotide-binding</keyword>
<feature type="transmembrane region" description="Helical" evidence="14">
    <location>
        <begin position="414"/>
        <end position="437"/>
    </location>
</feature>
<evidence type="ECO:0000313" key="19">
    <source>
        <dbReference type="Proteomes" id="UP000027135"/>
    </source>
</evidence>
<comment type="similarity">
    <text evidence="2 14">Belongs to the cation transport ATPase (P-type) (TC 3.A.3) family. Type V subfamily.</text>
</comment>
<comment type="catalytic activity">
    <reaction evidence="13 14">
        <text>ATP + H2O = ADP + phosphate + H(+)</text>
        <dbReference type="Rhea" id="RHEA:13065"/>
        <dbReference type="ChEBI" id="CHEBI:15377"/>
        <dbReference type="ChEBI" id="CHEBI:15378"/>
        <dbReference type="ChEBI" id="CHEBI:30616"/>
        <dbReference type="ChEBI" id="CHEBI:43474"/>
        <dbReference type="ChEBI" id="CHEBI:456216"/>
    </reaction>
</comment>
<evidence type="ECO:0000256" key="6">
    <source>
        <dbReference type="ARBA" id="ARBA00022741"/>
    </source>
</evidence>
<dbReference type="InterPro" id="IPR036412">
    <property type="entry name" value="HAD-like_sf"/>
</dbReference>
<keyword evidence="10 14" id="KW-1278">Translocase</keyword>
<dbReference type="Pfam" id="PF12409">
    <property type="entry name" value="P5-ATPase"/>
    <property type="match status" value="1"/>
</dbReference>
<dbReference type="GO" id="GO:0046872">
    <property type="term" value="F:metal ion binding"/>
    <property type="evidence" value="ECO:0007669"/>
    <property type="project" value="UniProtKB-UniRule"/>
</dbReference>
<organism evidence="18 19">
    <name type="scientific">Zootermopsis nevadensis</name>
    <name type="common">Dampwood termite</name>
    <dbReference type="NCBI Taxonomy" id="136037"/>
    <lineage>
        <taxon>Eukaryota</taxon>
        <taxon>Metazoa</taxon>
        <taxon>Ecdysozoa</taxon>
        <taxon>Arthropoda</taxon>
        <taxon>Hexapoda</taxon>
        <taxon>Insecta</taxon>
        <taxon>Pterygota</taxon>
        <taxon>Neoptera</taxon>
        <taxon>Polyneoptera</taxon>
        <taxon>Dictyoptera</taxon>
        <taxon>Blattodea</taxon>
        <taxon>Blattoidea</taxon>
        <taxon>Termitoidae</taxon>
        <taxon>Termopsidae</taxon>
        <taxon>Zootermopsis</taxon>
    </lineage>
</organism>
<keyword evidence="8 14" id="KW-0067">ATP-binding</keyword>
<dbReference type="PRINTS" id="PR00121">
    <property type="entry name" value="NAKATPASE"/>
</dbReference>
<dbReference type="InterPro" id="IPR044492">
    <property type="entry name" value="P_typ_ATPase_HD_dom"/>
</dbReference>
<evidence type="ECO:0000256" key="2">
    <source>
        <dbReference type="ARBA" id="ARBA00006000"/>
    </source>
</evidence>
<keyword evidence="4 14" id="KW-0812">Transmembrane</keyword>
<dbReference type="GO" id="GO:0031902">
    <property type="term" value="C:late endosome membrane"/>
    <property type="evidence" value="ECO:0007669"/>
    <property type="project" value="UniProtKB-SubCell"/>
</dbReference>
<dbReference type="SFLD" id="SFLDG00002">
    <property type="entry name" value="C1.7:_P-type_atpase_like"/>
    <property type="match status" value="1"/>
</dbReference>
<feature type="transmembrane region" description="Helical" evidence="14">
    <location>
        <begin position="880"/>
        <end position="901"/>
    </location>
</feature>
<feature type="transmembrane region" description="Helical" evidence="14">
    <location>
        <begin position="993"/>
        <end position="1011"/>
    </location>
</feature>
<dbReference type="PROSITE" id="PS00154">
    <property type="entry name" value="ATPASE_E1_E2"/>
    <property type="match status" value="1"/>
</dbReference>
<dbReference type="FunFam" id="1.20.1110.10:FF:000023">
    <property type="entry name" value="Cation-transporting ATPase"/>
    <property type="match status" value="1"/>
</dbReference>
<gene>
    <name evidence="18" type="ORF">L798_09194</name>
</gene>
<dbReference type="SFLD" id="SFLDF00027">
    <property type="entry name" value="p-type_atpase"/>
    <property type="match status" value="1"/>
</dbReference>
<dbReference type="GO" id="GO:0140358">
    <property type="term" value="F:P-type transmembrane transporter activity"/>
    <property type="evidence" value="ECO:0007669"/>
    <property type="project" value="InterPro"/>
</dbReference>
<evidence type="ECO:0000313" key="18">
    <source>
        <dbReference type="EMBL" id="KDR23872.1"/>
    </source>
</evidence>
<feature type="transmembrane region" description="Helical" evidence="14">
    <location>
        <begin position="947"/>
        <end position="971"/>
    </location>
</feature>
<dbReference type="InterPro" id="IPR023298">
    <property type="entry name" value="ATPase_P-typ_TM_dom_sf"/>
</dbReference>
<feature type="domain" description="Cation-transporting P-type ATPase N-terminal" evidence="16">
    <location>
        <begin position="149"/>
        <end position="202"/>
    </location>
</feature>
<dbReference type="EC" id="7.2.2.-" evidence="14"/>
<keyword evidence="19" id="KW-1185">Reference proteome</keyword>
<feature type="domain" description="P-type ATPase A" evidence="15">
    <location>
        <begin position="247"/>
        <end position="364"/>
    </location>
</feature>
<evidence type="ECO:0000256" key="13">
    <source>
        <dbReference type="ARBA" id="ARBA00049360"/>
    </source>
</evidence>
<sequence length="1171" mass="130213">MEVYGYTWSRFRSVATWSGVILTLGVLRLVFHWYPQWLLYATHTPCTLDVATKLLVVDNYMGRFKTYFVKEVKTISTHTVRLSTVGAAETPSSLSDVNDGVRAQLNNGSTKDIQECRAVWIKKLCYIWDEDRSEFVKLVGLDKGLTKAELHKYSGFNEYQQQKRQIIYGFNDIPVEVQSLWKLLLLEVINPFYIFQLFTLCVWAAEGYYYYLIAIVLMTCFGVFSTILQTRKNQQSLHDTVHSCDVVTVWRGGDRYEEIPTTKLVPGDVITIPTHGCNMECDALLLSGTCIVNESMLTGESVPVNKTSLPRLSGVLYDPKEDINHTLFCGTKVIQTRFYGNERVRAVVLRTGFLTAKGSLVRSILYPPPADFKFDQDSYKFIGILAAIAAVGFVYTLVLKIGKAVPAGDVAIKALDLITIVIPPALPAALTVGKLYAQNRLQARKIYCINSRIINVAGSINCVCFDKTGTLTEDGLDMWGVLPVGEQRFQVVVKDMKLLSRGPLQLGMASCHSLTLIDGALSGDPLDVKMFEATGWKLEEPEVVDQQKYDLIVPTIVKCPTANDHHDDGLPSAISLLHQFQFSSTLQRMSVVTRALGSQDLVLYCKGSPEMIVSLSRPETVPEDLNSTLEEYTEQGYRVIALGRRPLAESSYGKIQRMRREEIEQDLEFLGMIVLENRLKPETEPVIGVLKGAQLKIIMITGDNILTAVSVAKECGIIAPGEAVVTVTAVPEVKGTRARVFYTSPKDLVAPVANGRHDVEAGTGQTSFKLALTGNTWAIIRDRLPELLPRICTRGAVFARMSSDQKQQLVQELQSLGYYVAMCGDGANDCGALKAAHAGISLSEAESSVASPFTSREANISCVPRVIREGRAALSTSSGIFKFMVAYSLTEFLSCIILYSVESNLTDLQFLFIDICLIVNFVFFFGKSEAYDGPLVKDPPLTSLLSFIPLASIALHVVVVAAVEICAFFWVRDFPWYSQYTKDPDSYECYENYAVYSVSLFQYIAAAVTFSQGKPYRKGIHTNVALVASLVIMTVICAYKTLYPAQWILNVMAYIQPPVFNFKVIVLCLAVIHFLTVMFTEDFVVNYVLAKVVRPRWRKLTGFGAEGKKYLAVDKELATEKWPPVTSQLPIKLNASVTEIREPPQTVEIHMKAQGGPDVPLVRRQICDQAL</sequence>
<evidence type="ECO:0000256" key="5">
    <source>
        <dbReference type="ARBA" id="ARBA00022723"/>
    </source>
</evidence>
<keyword evidence="3" id="KW-0597">Phosphoprotein</keyword>
<dbReference type="InterPro" id="IPR047819">
    <property type="entry name" value="P5A-ATPase_N"/>
</dbReference>
<evidence type="ECO:0000256" key="1">
    <source>
        <dbReference type="ARBA" id="ARBA00004107"/>
    </source>
</evidence>
<feature type="transmembrane region" description="Helical" evidence="14">
    <location>
        <begin position="381"/>
        <end position="402"/>
    </location>
</feature>
<dbReference type="FunFam" id="3.40.1110.10:FF:000026">
    <property type="entry name" value="Cation-transporting ATPase"/>
    <property type="match status" value="1"/>
</dbReference>
<dbReference type="InParanoid" id="A0A067RJ75"/>
<evidence type="ECO:0000256" key="14">
    <source>
        <dbReference type="RuleBase" id="RU362082"/>
    </source>
</evidence>
<dbReference type="SUPFAM" id="SSF81665">
    <property type="entry name" value="Calcium ATPase, transmembrane domain M"/>
    <property type="match status" value="1"/>
</dbReference>
<dbReference type="Pfam" id="PF13246">
    <property type="entry name" value="Cation_ATPase"/>
    <property type="match status" value="1"/>
</dbReference>
<dbReference type="NCBIfam" id="TIGR01494">
    <property type="entry name" value="ATPase_P-type"/>
    <property type="match status" value="2"/>
</dbReference>
<dbReference type="SFLD" id="SFLDS00003">
    <property type="entry name" value="Haloacid_Dehalogenase"/>
    <property type="match status" value="1"/>
</dbReference>
<dbReference type="PANTHER" id="PTHR45630:SF8">
    <property type="entry name" value="CATION-TRANSPORTING ATPASE"/>
    <property type="match status" value="1"/>
</dbReference>
<evidence type="ECO:0000259" key="16">
    <source>
        <dbReference type="Pfam" id="PF00690"/>
    </source>
</evidence>
<dbReference type="InterPro" id="IPR008250">
    <property type="entry name" value="ATPase_P-typ_transduc_dom_A_sf"/>
</dbReference>
<dbReference type="GO" id="GO:0006874">
    <property type="term" value="P:intracellular calcium ion homeostasis"/>
    <property type="evidence" value="ECO:0007669"/>
    <property type="project" value="TreeGrafter"/>
</dbReference>
<dbReference type="Pfam" id="PF00122">
    <property type="entry name" value="E1-E2_ATPase"/>
    <property type="match status" value="1"/>
</dbReference>
<keyword evidence="9 14" id="KW-0460">Magnesium</keyword>
<dbReference type="InterPro" id="IPR006544">
    <property type="entry name" value="P-type_TPase_V"/>
</dbReference>
<feature type="domain" description="P5B-type ATPase N-terminal" evidence="17">
    <location>
        <begin position="1"/>
        <end position="129"/>
    </location>
</feature>
<feature type="transmembrane region" description="Helical" evidence="14">
    <location>
        <begin position="211"/>
        <end position="228"/>
    </location>
</feature>
<reference evidence="18 19" key="1">
    <citation type="journal article" date="2014" name="Nat. Commun.">
        <title>Molecular traces of alternative social organization in a termite genome.</title>
        <authorList>
            <person name="Terrapon N."/>
            <person name="Li C."/>
            <person name="Robertson H.M."/>
            <person name="Ji L."/>
            <person name="Meng X."/>
            <person name="Booth W."/>
            <person name="Chen Z."/>
            <person name="Childers C.P."/>
            <person name="Glastad K.M."/>
            <person name="Gokhale K."/>
            <person name="Gowin J."/>
            <person name="Gronenberg W."/>
            <person name="Hermansen R.A."/>
            <person name="Hu H."/>
            <person name="Hunt B.G."/>
            <person name="Huylmans A.K."/>
            <person name="Khalil S.M."/>
            <person name="Mitchell R.D."/>
            <person name="Munoz-Torres M.C."/>
            <person name="Mustard J.A."/>
            <person name="Pan H."/>
            <person name="Reese J.T."/>
            <person name="Scharf M.E."/>
            <person name="Sun F."/>
            <person name="Vogel H."/>
            <person name="Xiao J."/>
            <person name="Yang W."/>
            <person name="Yang Z."/>
            <person name="Yang Z."/>
            <person name="Zhou J."/>
            <person name="Zhu J."/>
            <person name="Brent C.S."/>
            <person name="Elsik C.G."/>
            <person name="Goodisman M.A."/>
            <person name="Liberles D.A."/>
            <person name="Roe R.M."/>
            <person name="Vargo E.L."/>
            <person name="Vilcinskas A."/>
            <person name="Wang J."/>
            <person name="Bornberg-Bauer E."/>
            <person name="Korb J."/>
            <person name="Zhang G."/>
            <person name="Liebig J."/>
        </authorList>
    </citation>
    <scope>NUCLEOTIDE SEQUENCE [LARGE SCALE GENOMIC DNA]</scope>
    <source>
        <tissue evidence="18">Whole organism</tissue>
    </source>
</reference>
<dbReference type="Pfam" id="PF00690">
    <property type="entry name" value="Cation_ATPase_N"/>
    <property type="match status" value="1"/>
</dbReference>
<dbReference type="SUPFAM" id="SSF81660">
    <property type="entry name" value="Metal cation-transporting ATPase, ATP-binding domain N"/>
    <property type="match status" value="1"/>
</dbReference>
<keyword evidence="5 14" id="KW-0479">Metal-binding</keyword>
<name>A0A067RJ75_ZOONE</name>
<dbReference type="OMA" id="DQDSYKF"/>
<dbReference type="FunFam" id="3.40.50.1000:FF:000068">
    <property type="entry name" value="Cation-transporting ATPase"/>
    <property type="match status" value="1"/>
</dbReference>